<dbReference type="EMBL" id="SPLM01000108">
    <property type="protein sequence ID" value="TMW60739.1"/>
    <property type="molecule type" value="Genomic_DNA"/>
</dbReference>
<dbReference type="Proteomes" id="UP000794436">
    <property type="component" value="Unassembled WGS sequence"/>
</dbReference>
<dbReference type="InterPro" id="IPR002999">
    <property type="entry name" value="Tudor"/>
</dbReference>
<dbReference type="SMART" id="SM00333">
    <property type="entry name" value="TUDOR"/>
    <property type="match status" value="1"/>
</dbReference>
<evidence type="ECO:0000313" key="3">
    <source>
        <dbReference type="Proteomes" id="UP000794436"/>
    </source>
</evidence>
<gene>
    <name evidence="2" type="ORF">Poli38472_000781</name>
</gene>
<reference evidence="2" key="1">
    <citation type="submission" date="2019-03" db="EMBL/GenBank/DDBJ databases">
        <title>Long read genome sequence of the mycoparasitic Pythium oligandrum ATCC 38472 isolated from sugarbeet rhizosphere.</title>
        <authorList>
            <person name="Gaulin E."/>
        </authorList>
    </citation>
    <scope>NUCLEOTIDE SEQUENCE</scope>
    <source>
        <strain evidence="2">ATCC 38472_TT</strain>
    </source>
</reference>
<keyword evidence="3" id="KW-1185">Reference proteome</keyword>
<evidence type="ECO:0000313" key="2">
    <source>
        <dbReference type="EMBL" id="TMW60739.1"/>
    </source>
</evidence>
<proteinExistence type="predicted"/>
<name>A0A8K1CCX1_PYTOL</name>
<accession>A0A8K1CCX1</accession>
<evidence type="ECO:0000259" key="1">
    <source>
        <dbReference type="SMART" id="SM00333"/>
    </source>
</evidence>
<organism evidence="2 3">
    <name type="scientific">Pythium oligandrum</name>
    <name type="common">Mycoparasitic fungus</name>
    <dbReference type="NCBI Taxonomy" id="41045"/>
    <lineage>
        <taxon>Eukaryota</taxon>
        <taxon>Sar</taxon>
        <taxon>Stramenopiles</taxon>
        <taxon>Oomycota</taxon>
        <taxon>Peronosporomycetes</taxon>
        <taxon>Pythiales</taxon>
        <taxon>Pythiaceae</taxon>
        <taxon>Pythium</taxon>
    </lineage>
</organism>
<dbReference type="Gene3D" id="2.30.30.140">
    <property type="match status" value="1"/>
</dbReference>
<dbReference type="OrthoDB" id="107450at2759"/>
<sequence>MGAGASTADKEIVVGDIVTVAIEGHDKRVIGVVIEIQDTTCTVQVSSSEILHMISRGEVRRIASWDEIEVGDTVKVKEEGSRLYYEGHIISRNTDGTFKVKFDDNGDDGVEEDVPLDRIFKLMSGRLEQKEWMMFKEE</sequence>
<protein>
    <recommendedName>
        <fullName evidence="1">Tudor domain-containing protein</fullName>
    </recommendedName>
</protein>
<dbReference type="AlphaFoldDB" id="A0A8K1CCX1"/>
<feature type="domain" description="Tudor" evidence="1">
    <location>
        <begin position="66"/>
        <end position="127"/>
    </location>
</feature>
<comment type="caution">
    <text evidence="2">The sequence shown here is derived from an EMBL/GenBank/DDBJ whole genome shotgun (WGS) entry which is preliminary data.</text>
</comment>
<dbReference type="SUPFAM" id="SSF63748">
    <property type="entry name" value="Tudor/PWWP/MBT"/>
    <property type="match status" value="1"/>
</dbReference>